<protein>
    <recommendedName>
        <fullName evidence="2">1,2-dihydroxy-3-keto-5-methylthiopentene dioxygenase</fullName>
    </recommendedName>
</protein>
<dbReference type="AlphaFoldDB" id="A0A9R1HPF2"/>
<dbReference type="EMBL" id="CM022224">
    <property type="protein sequence ID" value="KAF7068672.1"/>
    <property type="molecule type" value="Genomic_DNA"/>
</dbReference>
<feature type="non-terminal residue" evidence="1">
    <location>
        <position position="1"/>
    </location>
</feature>
<dbReference type="SUPFAM" id="SSF51182">
    <property type="entry name" value="RmlC-like cupins"/>
    <property type="match status" value="1"/>
</dbReference>
<comment type="caution">
    <text evidence="1">The sequence shown here is derived from an EMBL/GenBank/DDBJ whole genome shotgun (WGS) entry which is preliminary data.</text>
</comment>
<dbReference type="CDD" id="cd02232">
    <property type="entry name" value="cupin_ARD"/>
    <property type="match status" value="1"/>
</dbReference>
<reference evidence="1" key="2">
    <citation type="submission" date="2020-03" db="EMBL/GenBank/DDBJ databases">
        <title>The second near-complete assembly of the hexaploid bread wheat (Triticum aestivum) genome.</title>
        <authorList>
            <person name="Zimin A.V."/>
            <person name="Puiu D."/>
            <person name="Shumante A."/>
            <person name="Alonge M."/>
            <person name="Salzberg S.L."/>
        </authorList>
    </citation>
    <scope>NUCLEOTIDE SEQUENCE</scope>
    <source>
        <tissue evidence="1">Leaf</tissue>
    </source>
</reference>
<dbReference type="PANTHER" id="PTHR23418:SF17">
    <property type="entry name" value="ACIREDUCTONE DIOXYGENASE 2"/>
    <property type="match status" value="1"/>
</dbReference>
<organism evidence="1">
    <name type="scientific">Triticum aestivum</name>
    <name type="common">Wheat</name>
    <dbReference type="NCBI Taxonomy" id="4565"/>
    <lineage>
        <taxon>Eukaryota</taxon>
        <taxon>Viridiplantae</taxon>
        <taxon>Streptophyta</taxon>
        <taxon>Embryophyta</taxon>
        <taxon>Tracheophyta</taxon>
        <taxon>Spermatophyta</taxon>
        <taxon>Magnoliopsida</taxon>
        <taxon>Liliopsida</taxon>
        <taxon>Poales</taxon>
        <taxon>Poaceae</taxon>
        <taxon>BOP clade</taxon>
        <taxon>Pooideae</taxon>
        <taxon>Triticodae</taxon>
        <taxon>Triticeae</taxon>
        <taxon>Triticinae</taxon>
        <taxon>Triticum</taxon>
    </lineage>
</organism>
<dbReference type="Gene3D" id="2.60.120.10">
    <property type="entry name" value="Jelly Rolls"/>
    <property type="match status" value="1"/>
</dbReference>
<dbReference type="InterPro" id="IPR011051">
    <property type="entry name" value="RmlC_Cupin_sf"/>
</dbReference>
<evidence type="ECO:0000313" key="1">
    <source>
        <dbReference type="EMBL" id="KAF7068672.1"/>
    </source>
</evidence>
<gene>
    <name evidence="1" type="ORF">CFC21_074409</name>
</gene>
<dbReference type="OrthoDB" id="1867259at2759"/>
<dbReference type="Proteomes" id="UP000815260">
    <property type="component" value="Chromosome 5B"/>
</dbReference>
<proteinExistence type="predicted"/>
<sequence>DIRDVYPKKLPNYKAKLKNFFEEHLHTDEEIRYFLEGSGYFDARDQNEEWICIAVKEGGMIVLPAGMYHGFTLDNDNYIK</sequence>
<dbReference type="InterPro" id="IPR014710">
    <property type="entry name" value="RmlC-like_jellyroll"/>
</dbReference>
<dbReference type="GO" id="GO:0010309">
    <property type="term" value="F:acireductone dioxygenase [iron(II)-requiring] activity"/>
    <property type="evidence" value="ECO:0007669"/>
    <property type="project" value="InterPro"/>
</dbReference>
<reference evidence="1" key="1">
    <citation type="journal article" date="2017" name="Gigascience">
        <title>The first near-complete assembly of the hexaploid bread wheat genome, Triticum aestivum.</title>
        <authorList>
            <person name="Zimin A.V."/>
            <person name="Puiu D."/>
            <person name="Hall R."/>
            <person name="Kingan S."/>
            <person name="Clavijo B.J."/>
            <person name="Salzberg S.L."/>
        </authorList>
    </citation>
    <scope>NUCLEOTIDE SEQUENCE</scope>
    <source>
        <tissue evidence="1">Leaf</tissue>
    </source>
</reference>
<feature type="non-terminal residue" evidence="1">
    <location>
        <position position="80"/>
    </location>
</feature>
<evidence type="ECO:0008006" key="2">
    <source>
        <dbReference type="Google" id="ProtNLM"/>
    </source>
</evidence>
<dbReference type="PANTHER" id="PTHR23418">
    <property type="entry name" value="ACIREDUCTONE DIOXYGENASE"/>
    <property type="match status" value="1"/>
</dbReference>
<dbReference type="Pfam" id="PF03079">
    <property type="entry name" value="ARD"/>
    <property type="match status" value="1"/>
</dbReference>
<name>A0A9R1HPF2_WHEAT</name>
<dbReference type="InterPro" id="IPR004313">
    <property type="entry name" value="ARD"/>
</dbReference>
<accession>A0A9R1HPF2</accession>